<evidence type="ECO:0000313" key="5">
    <source>
        <dbReference type="Proteomes" id="UP000182045"/>
    </source>
</evidence>
<feature type="transmembrane region" description="Helical" evidence="1">
    <location>
        <begin position="21"/>
        <end position="42"/>
    </location>
</feature>
<keyword evidence="1" id="KW-1133">Transmembrane helix</keyword>
<proteinExistence type="predicted"/>
<comment type="caution">
    <text evidence="3">The sequence shown here is derived from an EMBL/GenBank/DDBJ whole genome shotgun (WGS) entry which is preliminary data.</text>
</comment>
<dbReference type="STRING" id="1666912.Ga0058931_1123"/>
<evidence type="ECO:0000313" key="2">
    <source>
        <dbReference type="EMBL" id="CUX80415.1"/>
    </source>
</evidence>
<keyword evidence="1" id="KW-0812">Transmembrane</keyword>
<dbReference type="EMBL" id="LJSG01000008">
    <property type="protein sequence ID" value="KPP93579.1"/>
    <property type="molecule type" value="Genomic_DNA"/>
</dbReference>
<dbReference type="AlphaFoldDB" id="A0A0P7X0T8"/>
<reference evidence="3 4" key="1">
    <citation type="submission" date="2015-09" db="EMBL/GenBank/DDBJ databases">
        <title>Identification and resolution of microdiversity through metagenomic sequencing of parallel consortia.</title>
        <authorList>
            <person name="Nelson W.C."/>
            <person name="Romine M.F."/>
            <person name="Lindemann S.R."/>
        </authorList>
    </citation>
    <scope>NUCLEOTIDE SEQUENCE [LARGE SCALE GENOMIC DNA]</scope>
    <source>
        <strain evidence="3">HL-91</strain>
    </source>
</reference>
<dbReference type="Proteomes" id="UP000050413">
    <property type="component" value="Unassembled WGS sequence"/>
</dbReference>
<protein>
    <submittedName>
        <fullName evidence="3">Uncharacterized protein</fullName>
    </submittedName>
</protein>
<sequence length="124" mass="13617">MTRRSPTFGRRIHHLWRRAPVVTLVIGAALVVALIAALRLAIAVSHWGAVPSDPHLAGWMTPRFVAHSWDVPSEVVWQSLMLGPDGPARRITLAELAKAQNIPLPLLLEELRADIAAHRAEPVP</sequence>
<dbReference type="Proteomes" id="UP000182045">
    <property type="component" value="Unassembled WGS sequence"/>
</dbReference>
<gene>
    <name evidence="2" type="ORF">Ga0058931_1123</name>
    <name evidence="3" type="ORF">HLUCCA05_11430</name>
</gene>
<evidence type="ECO:0000256" key="1">
    <source>
        <dbReference type="SAM" id="Phobius"/>
    </source>
</evidence>
<evidence type="ECO:0000313" key="4">
    <source>
        <dbReference type="Proteomes" id="UP000050413"/>
    </source>
</evidence>
<keyword evidence="1" id="KW-0472">Membrane</keyword>
<accession>A0A0P7X0T8</accession>
<organism evidence="3 4">
    <name type="scientific">Roseibaca calidilacus</name>
    <dbReference type="NCBI Taxonomy" id="1666912"/>
    <lineage>
        <taxon>Bacteria</taxon>
        <taxon>Pseudomonadati</taxon>
        <taxon>Pseudomonadota</taxon>
        <taxon>Alphaproteobacteria</taxon>
        <taxon>Rhodobacterales</taxon>
        <taxon>Paracoccaceae</taxon>
        <taxon>Roseinatronobacter</taxon>
    </lineage>
</organism>
<dbReference type="EMBL" id="FBYC01000004">
    <property type="protein sequence ID" value="CUX80415.1"/>
    <property type="molecule type" value="Genomic_DNA"/>
</dbReference>
<keyword evidence="5" id="KW-1185">Reference proteome</keyword>
<name>A0A0P7X0T8_9RHOB</name>
<reference evidence="2 5" key="2">
    <citation type="submission" date="2016-01" db="EMBL/GenBank/DDBJ databases">
        <authorList>
            <person name="Varghese N."/>
        </authorList>
    </citation>
    <scope>NUCLEOTIDE SEQUENCE [LARGE SCALE GENOMIC DNA]</scope>
    <source>
        <strain evidence="2 5">HL-91</strain>
    </source>
</reference>
<evidence type="ECO:0000313" key="3">
    <source>
        <dbReference type="EMBL" id="KPP93579.1"/>
    </source>
</evidence>